<feature type="coiled-coil region" evidence="1">
    <location>
        <begin position="170"/>
        <end position="204"/>
    </location>
</feature>
<feature type="region of interest" description="Disordered" evidence="2">
    <location>
        <begin position="204"/>
        <end position="226"/>
    </location>
</feature>
<evidence type="ECO:0000313" key="4">
    <source>
        <dbReference type="Proteomes" id="UP000650467"/>
    </source>
</evidence>
<dbReference type="Proteomes" id="UP000650467">
    <property type="component" value="Unassembled WGS sequence"/>
</dbReference>
<keyword evidence="1" id="KW-0175">Coiled coil</keyword>
<comment type="caution">
    <text evidence="3">The sequence shown here is derived from an EMBL/GenBank/DDBJ whole genome shotgun (WGS) entry which is preliminary data.</text>
</comment>
<dbReference type="OrthoDB" id="551498at2759"/>
<dbReference type="Gene3D" id="1.10.287.1490">
    <property type="match status" value="1"/>
</dbReference>
<evidence type="ECO:0000256" key="1">
    <source>
        <dbReference type="SAM" id="Coils"/>
    </source>
</evidence>
<evidence type="ECO:0000313" key="3">
    <source>
        <dbReference type="EMBL" id="KAG2425494.1"/>
    </source>
</evidence>
<dbReference type="EMBL" id="JAEHOC010000055">
    <property type="protein sequence ID" value="KAG2425494.1"/>
    <property type="molecule type" value="Genomic_DNA"/>
</dbReference>
<proteinExistence type="predicted"/>
<accession>A0A835SNN6</accession>
<dbReference type="AlphaFoldDB" id="A0A835SNN6"/>
<feature type="compositionally biased region" description="Low complexity" evidence="2">
    <location>
        <begin position="31"/>
        <end position="53"/>
    </location>
</feature>
<keyword evidence="4" id="KW-1185">Reference proteome</keyword>
<sequence length="545" mass="54996">MPRPPPLRSSLMGTSARGLLFGASVQQQQEGPGSANASPPPGSLLQGSPSFLGRAGGGSTDLPRLRALTSSGRFSESGGGSADKTASRSSSSFGSGRASETGDGVKAPAGPVRASPHPGMRRSSTMIGATRLGNGMEAAGSGAPSSGSSNLVPSAPTNSRESGSGRDKAATALQQEKHALLLNKRRLEALLTKVLEQQQQQQQAAAAASAARPGSPPELEEEGAGGMWGGSIMAARGAVLGGFAAALRSQIVKALDDSALLDKQLTSSPTGTATAGGGAAGSFATVDTDARVRELTAVIADMKLEHEVALSRLEGELKYRNTQSSAATSSLQKQLGEAEEEISRVRRQLAAAEGRMRDMGATESQLRRQVSDLSSGLEGSRAEVAALNDLIGMDKSTLHTVVSMLKQQLKDAHEAGAAKSQRISELEYQIVRRDTLLAEATQQRAAAEERAAALSAALSAAAGAGAAAGGAQGAGDAYVVVGAARSSCSGAASGAAGAARRVTLGVLGESYSGEEGTLPGMLGGGKGTSSGYSVYHSSAGQLVFD</sequence>
<gene>
    <name evidence="3" type="ORF">HXX76_013703</name>
</gene>
<feature type="compositionally biased region" description="Low complexity" evidence="2">
    <location>
        <begin position="87"/>
        <end position="99"/>
    </location>
</feature>
<reference evidence="3" key="1">
    <citation type="journal article" date="2020" name="bioRxiv">
        <title>Comparative genomics of Chlamydomonas.</title>
        <authorList>
            <person name="Craig R.J."/>
            <person name="Hasan A.R."/>
            <person name="Ness R.W."/>
            <person name="Keightley P.D."/>
        </authorList>
    </citation>
    <scope>NUCLEOTIDE SEQUENCE</scope>
    <source>
        <strain evidence="3">SAG 7.73</strain>
    </source>
</reference>
<organism evidence="3 4">
    <name type="scientific">Chlamydomonas incerta</name>
    <dbReference type="NCBI Taxonomy" id="51695"/>
    <lineage>
        <taxon>Eukaryota</taxon>
        <taxon>Viridiplantae</taxon>
        <taxon>Chlorophyta</taxon>
        <taxon>core chlorophytes</taxon>
        <taxon>Chlorophyceae</taxon>
        <taxon>CS clade</taxon>
        <taxon>Chlamydomonadales</taxon>
        <taxon>Chlamydomonadaceae</taxon>
        <taxon>Chlamydomonas</taxon>
    </lineage>
</organism>
<feature type="compositionally biased region" description="Low complexity" evidence="2">
    <location>
        <begin position="138"/>
        <end position="149"/>
    </location>
</feature>
<feature type="coiled-coil region" evidence="1">
    <location>
        <begin position="328"/>
        <end position="355"/>
    </location>
</feature>
<feature type="compositionally biased region" description="Polar residues" evidence="2">
    <location>
        <begin position="150"/>
        <end position="162"/>
    </location>
</feature>
<feature type="region of interest" description="Disordered" evidence="2">
    <location>
        <begin position="1"/>
        <end position="170"/>
    </location>
</feature>
<evidence type="ECO:0000256" key="2">
    <source>
        <dbReference type="SAM" id="MobiDB-lite"/>
    </source>
</evidence>
<protein>
    <submittedName>
        <fullName evidence="3">Uncharacterized protein</fullName>
    </submittedName>
</protein>
<name>A0A835SNN6_CHLIN</name>